<evidence type="ECO:0008006" key="5">
    <source>
        <dbReference type="Google" id="ProtNLM"/>
    </source>
</evidence>
<dbReference type="Proteomes" id="UP000606600">
    <property type="component" value="Unassembled WGS sequence"/>
</dbReference>
<feature type="compositionally biased region" description="Gly residues" evidence="1">
    <location>
        <begin position="146"/>
        <end position="171"/>
    </location>
</feature>
<feature type="region of interest" description="Disordered" evidence="1">
    <location>
        <begin position="141"/>
        <end position="171"/>
    </location>
</feature>
<keyword evidence="4" id="KW-1185">Reference proteome</keyword>
<keyword evidence="2" id="KW-0732">Signal</keyword>
<name>A0ABR7WIV4_9SPHI</name>
<organism evidence="3 4">
    <name type="scientific">Mucilaginibacter pankratovii</name>
    <dbReference type="NCBI Taxonomy" id="2772110"/>
    <lineage>
        <taxon>Bacteria</taxon>
        <taxon>Pseudomonadati</taxon>
        <taxon>Bacteroidota</taxon>
        <taxon>Sphingobacteriia</taxon>
        <taxon>Sphingobacteriales</taxon>
        <taxon>Sphingobacteriaceae</taxon>
        <taxon>Mucilaginibacter</taxon>
    </lineage>
</organism>
<evidence type="ECO:0000256" key="1">
    <source>
        <dbReference type="SAM" id="MobiDB-lite"/>
    </source>
</evidence>
<reference evidence="3 4" key="1">
    <citation type="submission" date="2020-09" db="EMBL/GenBank/DDBJ databases">
        <title>Novel species of Mucilaginibacter isolated from a glacier on the Tibetan Plateau.</title>
        <authorList>
            <person name="Liu Q."/>
            <person name="Xin Y.-H."/>
        </authorList>
    </citation>
    <scope>NUCLEOTIDE SEQUENCE [LARGE SCALE GENOMIC DNA]</scope>
    <source>
        <strain evidence="3 4">ZT4R22</strain>
    </source>
</reference>
<sequence length="171" mass="19012">MKKIILGMLASCFFLAASVTQTKAQVSLNVNIGTWTPPAEYATAQYVYLPDVESYYYVPKHQYVYMDGGQWVFRNALPPRYSSYNINNGYKVVVNRPQAYRYFTTDRTRYAKYKGSNKQVIVRGNSYAAHNKNYVRKNVYVNKGNPGHGNGGGGGKGKGHGGGNGKGHGKH</sequence>
<gene>
    <name evidence="3" type="ORF">IDJ77_00445</name>
</gene>
<proteinExistence type="predicted"/>
<comment type="caution">
    <text evidence="3">The sequence shown here is derived from an EMBL/GenBank/DDBJ whole genome shotgun (WGS) entry which is preliminary data.</text>
</comment>
<feature type="chain" id="PRO_5047170136" description="YXWGXW repeat-containing protein" evidence="2">
    <location>
        <begin position="25"/>
        <end position="171"/>
    </location>
</feature>
<feature type="signal peptide" evidence="2">
    <location>
        <begin position="1"/>
        <end position="24"/>
    </location>
</feature>
<evidence type="ECO:0000313" key="3">
    <source>
        <dbReference type="EMBL" id="MBD1362262.1"/>
    </source>
</evidence>
<evidence type="ECO:0000313" key="4">
    <source>
        <dbReference type="Proteomes" id="UP000606600"/>
    </source>
</evidence>
<dbReference type="RefSeq" id="WP_191186951.1">
    <property type="nucleotide sequence ID" value="NZ_JACWMY010000001.1"/>
</dbReference>
<dbReference type="EMBL" id="JACWMY010000001">
    <property type="protein sequence ID" value="MBD1362262.1"/>
    <property type="molecule type" value="Genomic_DNA"/>
</dbReference>
<evidence type="ECO:0000256" key="2">
    <source>
        <dbReference type="SAM" id="SignalP"/>
    </source>
</evidence>
<protein>
    <recommendedName>
        <fullName evidence="5">YXWGXW repeat-containing protein</fullName>
    </recommendedName>
</protein>
<accession>A0ABR7WIV4</accession>